<dbReference type="RefSeq" id="WP_148595706.1">
    <property type="nucleotide sequence ID" value="NZ_CP042997.1"/>
</dbReference>
<dbReference type="Pfam" id="PF14080">
    <property type="entry name" value="DUF4261"/>
    <property type="match status" value="1"/>
</dbReference>
<organism evidence="2 3">
    <name type="scientific">Aquisphaera giovannonii</name>
    <dbReference type="NCBI Taxonomy" id="406548"/>
    <lineage>
        <taxon>Bacteria</taxon>
        <taxon>Pseudomonadati</taxon>
        <taxon>Planctomycetota</taxon>
        <taxon>Planctomycetia</taxon>
        <taxon>Isosphaerales</taxon>
        <taxon>Isosphaeraceae</taxon>
        <taxon>Aquisphaera</taxon>
    </lineage>
</organism>
<protein>
    <recommendedName>
        <fullName evidence="1">DUF4261 domain-containing protein</fullName>
    </recommendedName>
</protein>
<dbReference type="Proteomes" id="UP000324233">
    <property type="component" value="Chromosome"/>
</dbReference>
<name>A0A5B9W760_9BACT</name>
<accession>A0A5B9W760</accession>
<dbReference type="KEGG" id="agv:OJF2_45270"/>
<feature type="domain" description="DUF4261" evidence="1">
    <location>
        <begin position="194"/>
        <end position="269"/>
    </location>
</feature>
<dbReference type="AlphaFoldDB" id="A0A5B9W760"/>
<keyword evidence="3" id="KW-1185">Reference proteome</keyword>
<evidence type="ECO:0000313" key="2">
    <source>
        <dbReference type="EMBL" id="QEH35969.1"/>
    </source>
</evidence>
<sequence length="280" mass="30981">MDQATGGFARTYGVELLFEWEPTLDADELLRAVRERRPSAELMGRPDEATTLGFAHPDLPVRMKDGSIPAQTHLLWTEKPFEFTEIAEEDLGQSWQFPEAREVVGLCRHRLLLTDLMSSPLPPADRLGVFEDVLAGVLRVLPASAIHWRPTGQFIDPDAYLQGYDKGGAARFFAGALNVRFYNVQDAPGDVLMDTLGLGALGLPDLQCHYRGLEPGRVAAMLANTAYYVFERGDVIEDGHTVEGPAPGSRWRCRHEESLLKPSRVVLDIDPGPPHAAGRR</sequence>
<dbReference type="InterPro" id="IPR025357">
    <property type="entry name" value="DUF4261"/>
</dbReference>
<dbReference type="OrthoDB" id="277550at2"/>
<evidence type="ECO:0000313" key="3">
    <source>
        <dbReference type="Proteomes" id="UP000324233"/>
    </source>
</evidence>
<reference evidence="2 3" key="1">
    <citation type="submission" date="2019-08" db="EMBL/GenBank/DDBJ databases">
        <title>Deep-cultivation of Planctomycetes and their phenomic and genomic characterization uncovers novel biology.</title>
        <authorList>
            <person name="Wiegand S."/>
            <person name="Jogler M."/>
            <person name="Boedeker C."/>
            <person name="Pinto D."/>
            <person name="Vollmers J."/>
            <person name="Rivas-Marin E."/>
            <person name="Kohn T."/>
            <person name="Peeters S.H."/>
            <person name="Heuer A."/>
            <person name="Rast P."/>
            <person name="Oberbeckmann S."/>
            <person name="Bunk B."/>
            <person name="Jeske O."/>
            <person name="Meyerdierks A."/>
            <person name="Storesund J.E."/>
            <person name="Kallscheuer N."/>
            <person name="Luecker S."/>
            <person name="Lage O.M."/>
            <person name="Pohl T."/>
            <person name="Merkel B.J."/>
            <person name="Hornburger P."/>
            <person name="Mueller R.-W."/>
            <person name="Bruemmer F."/>
            <person name="Labrenz M."/>
            <person name="Spormann A.M."/>
            <person name="Op den Camp H."/>
            <person name="Overmann J."/>
            <person name="Amann R."/>
            <person name="Jetten M.S.M."/>
            <person name="Mascher T."/>
            <person name="Medema M.H."/>
            <person name="Devos D.P."/>
            <person name="Kaster A.-K."/>
            <person name="Ovreas L."/>
            <person name="Rohde M."/>
            <person name="Galperin M.Y."/>
            <person name="Jogler C."/>
        </authorList>
    </citation>
    <scope>NUCLEOTIDE SEQUENCE [LARGE SCALE GENOMIC DNA]</scope>
    <source>
        <strain evidence="2 3">OJF2</strain>
    </source>
</reference>
<dbReference type="EMBL" id="CP042997">
    <property type="protein sequence ID" value="QEH35969.1"/>
    <property type="molecule type" value="Genomic_DNA"/>
</dbReference>
<gene>
    <name evidence="2" type="ORF">OJF2_45270</name>
</gene>
<proteinExistence type="predicted"/>
<evidence type="ECO:0000259" key="1">
    <source>
        <dbReference type="Pfam" id="PF14080"/>
    </source>
</evidence>